<evidence type="ECO:0000256" key="2">
    <source>
        <dbReference type="ARBA" id="ARBA00022840"/>
    </source>
</evidence>
<proteinExistence type="predicted"/>
<dbReference type="PROSITE" id="PS50045">
    <property type="entry name" value="SIGMA54_INTERACT_4"/>
    <property type="match status" value="1"/>
</dbReference>
<evidence type="ECO:0000256" key="4">
    <source>
        <dbReference type="ARBA" id="ARBA00023163"/>
    </source>
</evidence>
<dbReference type="SUPFAM" id="SSF46689">
    <property type="entry name" value="Homeodomain-like"/>
    <property type="match status" value="1"/>
</dbReference>
<keyword evidence="2" id="KW-0067">ATP-binding</keyword>
<keyword evidence="5" id="KW-0129">CBS domain</keyword>
<dbReference type="Gene3D" id="3.10.580.10">
    <property type="entry name" value="CBS-domain"/>
    <property type="match status" value="1"/>
</dbReference>
<organism evidence="9 10">
    <name type="scientific">Candidatus Pseudogracilibacillus intestinigallinarum</name>
    <dbReference type="NCBI Taxonomy" id="2838742"/>
    <lineage>
        <taxon>Bacteria</taxon>
        <taxon>Bacillati</taxon>
        <taxon>Bacillota</taxon>
        <taxon>Bacilli</taxon>
        <taxon>Bacillales</taxon>
        <taxon>Bacillaceae</taxon>
        <taxon>Pseudogracilibacillus</taxon>
    </lineage>
</organism>
<dbReference type="Proteomes" id="UP000823937">
    <property type="component" value="Unassembled WGS sequence"/>
</dbReference>
<dbReference type="InterPro" id="IPR009057">
    <property type="entry name" value="Homeodomain-like_sf"/>
</dbReference>
<dbReference type="InterPro" id="IPR013767">
    <property type="entry name" value="PAS_fold"/>
</dbReference>
<dbReference type="PANTHER" id="PTHR32071:SF57">
    <property type="entry name" value="C4-DICARBOXYLATE TRANSPORT TRANSCRIPTIONAL REGULATORY PROTEIN DCTD"/>
    <property type="match status" value="1"/>
</dbReference>
<dbReference type="Gene3D" id="1.10.8.60">
    <property type="match status" value="1"/>
</dbReference>
<dbReference type="InterPro" id="IPR000644">
    <property type="entry name" value="CBS_dom"/>
</dbReference>
<accession>A0A9D1TJQ6</accession>
<dbReference type="InterPro" id="IPR000014">
    <property type="entry name" value="PAS"/>
</dbReference>
<gene>
    <name evidence="9" type="ORF">H9895_00645</name>
</gene>
<dbReference type="Gene3D" id="3.40.50.300">
    <property type="entry name" value="P-loop containing nucleotide triphosphate hydrolases"/>
    <property type="match status" value="1"/>
</dbReference>
<keyword evidence="3" id="KW-0805">Transcription regulation</keyword>
<dbReference type="SUPFAM" id="SSF52540">
    <property type="entry name" value="P-loop containing nucleoside triphosphate hydrolases"/>
    <property type="match status" value="1"/>
</dbReference>
<dbReference type="AlphaFoldDB" id="A0A9D1TJQ6"/>
<evidence type="ECO:0000259" key="6">
    <source>
        <dbReference type="PROSITE" id="PS50045"/>
    </source>
</evidence>
<feature type="domain" description="CBS" evidence="8">
    <location>
        <begin position="1"/>
        <end position="64"/>
    </location>
</feature>
<evidence type="ECO:0000256" key="1">
    <source>
        <dbReference type="ARBA" id="ARBA00022741"/>
    </source>
</evidence>
<dbReference type="Pfam" id="PF00571">
    <property type="entry name" value="CBS"/>
    <property type="match status" value="1"/>
</dbReference>
<dbReference type="GO" id="GO:0005524">
    <property type="term" value="F:ATP binding"/>
    <property type="evidence" value="ECO:0007669"/>
    <property type="project" value="UniProtKB-KW"/>
</dbReference>
<keyword evidence="4" id="KW-0804">Transcription</keyword>
<dbReference type="InterPro" id="IPR002197">
    <property type="entry name" value="HTH_Fis"/>
</dbReference>
<dbReference type="PROSITE" id="PS50112">
    <property type="entry name" value="PAS"/>
    <property type="match status" value="1"/>
</dbReference>
<feature type="domain" description="Sigma-54 factor interaction" evidence="6">
    <location>
        <begin position="271"/>
        <end position="482"/>
    </location>
</feature>
<dbReference type="CDD" id="cd00009">
    <property type="entry name" value="AAA"/>
    <property type="match status" value="1"/>
</dbReference>
<dbReference type="Pfam" id="PF00989">
    <property type="entry name" value="PAS"/>
    <property type="match status" value="1"/>
</dbReference>
<dbReference type="CDD" id="cd02205">
    <property type="entry name" value="CBS_pair_SF"/>
    <property type="match status" value="1"/>
</dbReference>
<dbReference type="Pfam" id="PF25601">
    <property type="entry name" value="AAA_lid_14"/>
    <property type="match status" value="1"/>
</dbReference>
<dbReference type="GO" id="GO:0043565">
    <property type="term" value="F:sequence-specific DNA binding"/>
    <property type="evidence" value="ECO:0007669"/>
    <property type="project" value="InterPro"/>
</dbReference>
<dbReference type="PRINTS" id="PR01590">
    <property type="entry name" value="HTHFIS"/>
</dbReference>
<dbReference type="NCBIfam" id="TIGR00229">
    <property type="entry name" value="sensory_box"/>
    <property type="match status" value="1"/>
</dbReference>
<feature type="domain" description="PAS" evidence="7">
    <location>
        <begin position="130"/>
        <end position="181"/>
    </location>
</feature>
<dbReference type="EMBL" id="DXHX01000011">
    <property type="protein sequence ID" value="HIV73572.1"/>
    <property type="molecule type" value="Genomic_DNA"/>
</dbReference>
<dbReference type="Gene3D" id="1.10.10.60">
    <property type="entry name" value="Homeodomain-like"/>
    <property type="match status" value="1"/>
</dbReference>
<dbReference type="Gene3D" id="3.30.450.20">
    <property type="entry name" value="PAS domain"/>
    <property type="match status" value="1"/>
</dbReference>
<dbReference type="GO" id="GO:0006355">
    <property type="term" value="P:regulation of DNA-templated transcription"/>
    <property type="evidence" value="ECO:0007669"/>
    <property type="project" value="InterPro"/>
</dbReference>
<evidence type="ECO:0000313" key="9">
    <source>
        <dbReference type="EMBL" id="HIV73572.1"/>
    </source>
</evidence>
<dbReference type="InterPro" id="IPR046342">
    <property type="entry name" value="CBS_dom_sf"/>
</dbReference>
<evidence type="ECO:0000256" key="3">
    <source>
        <dbReference type="ARBA" id="ARBA00023015"/>
    </source>
</evidence>
<reference evidence="9" key="2">
    <citation type="submission" date="2021-04" db="EMBL/GenBank/DDBJ databases">
        <authorList>
            <person name="Gilroy R."/>
        </authorList>
    </citation>
    <scope>NUCLEOTIDE SEQUENCE</scope>
    <source>
        <strain evidence="9">CHK169-2315</strain>
    </source>
</reference>
<protein>
    <submittedName>
        <fullName evidence="9">Sigma 54-interacting transcriptional regulator</fullName>
    </submittedName>
</protein>
<sequence length="562" mass="64734">MRTKQLWDKYSKICIDIHHTVKKAGEIMLSNDVQYVPVLNEGEPVGYITMRTILEALMNETANEQKVSECMQTDFLALFTTANIDEMIELLTEFIIVIHSDGTYAGMMTQKEIQPLVLQQQETTRQTGHITSILDVILETAYEGIAVVDEHGILIELNESYAQFIGVHREEAIGKHVTEVIDNTKLHKTVKNAIPERNVLQHIQGQDMIVHRIPIWQGDKVIGAIGMLIFEGVSEVYHIYRKLQTEKENMLEQVRKTPTISEEEHITMDQIVGTSEEAVHIKKQIRKAAQTKTVVLLTGEKGTGKEMFARTIHQLSPNNETPFYRINCKTETASSIEKRLFGSADEDGLFMMEAGTVYLEYFEYLSKSLQATLFRTLKRKIYKHPVTNETVTLRIRIVASAMKTSTWSDKKLDFPVIHIPISPLRTRKKDMTFLLSHYLQEYCYIYQKRQKTYSSEAVHVLLHYDWPGNVEELIQVVENLVTTVQTNEIDTHHLPQYIQVEKPEKQPTWLEEIKYRKKEEERKMILAAIEEAGGNKTKAANILGMHRTTLYKKIKELEIEGV</sequence>
<dbReference type="SMART" id="SM00091">
    <property type="entry name" value="PAS"/>
    <property type="match status" value="1"/>
</dbReference>
<dbReference type="SUPFAM" id="SSF54631">
    <property type="entry name" value="CBS-domain pair"/>
    <property type="match status" value="1"/>
</dbReference>
<dbReference type="SUPFAM" id="SSF55785">
    <property type="entry name" value="PYP-like sensor domain (PAS domain)"/>
    <property type="match status" value="1"/>
</dbReference>
<dbReference type="InterPro" id="IPR035965">
    <property type="entry name" value="PAS-like_dom_sf"/>
</dbReference>
<dbReference type="InterPro" id="IPR058031">
    <property type="entry name" value="AAA_lid_NorR"/>
</dbReference>
<dbReference type="InterPro" id="IPR027417">
    <property type="entry name" value="P-loop_NTPase"/>
</dbReference>
<dbReference type="CDD" id="cd00130">
    <property type="entry name" value="PAS"/>
    <property type="match status" value="1"/>
</dbReference>
<evidence type="ECO:0000259" key="8">
    <source>
        <dbReference type="PROSITE" id="PS51371"/>
    </source>
</evidence>
<comment type="caution">
    <text evidence="9">The sequence shown here is derived from an EMBL/GenBank/DDBJ whole genome shotgun (WGS) entry which is preliminary data.</text>
</comment>
<reference evidence="9" key="1">
    <citation type="journal article" date="2021" name="PeerJ">
        <title>Extensive microbial diversity within the chicken gut microbiome revealed by metagenomics and culture.</title>
        <authorList>
            <person name="Gilroy R."/>
            <person name="Ravi A."/>
            <person name="Getino M."/>
            <person name="Pursley I."/>
            <person name="Horton D.L."/>
            <person name="Alikhan N.F."/>
            <person name="Baker D."/>
            <person name="Gharbi K."/>
            <person name="Hall N."/>
            <person name="Watson M."/>
            <person name="Adriaenssens E.M."/>
            <person name="Foster-Nyarko E."/>
            <person name="Jarju S."/>
            <person name="Secka A."/>
            <person name="Antonio M."/>
            <person name="Oren A."/>
            <person name="Chaudhuri R.R."/>
            <person name="La Ragione R."/>
            <person name="Hildebrand F."/>
            <person name="Pallen M.J."/>
        </authorList>
    </citation>
    <scope>NUCLEOTIDE SEQUENCE</scope>
    <source>
        <strain evidence="9">CHK169-2315</strain>
    </source>
</reference>
<dbReference type="PANTHER" id="PTHR32071">
    <property type="entry name" value="TRANSCRIPTIONAL REGULATORY PROTEIN"/>
    <property type="match status" value="1"/>
</dbReference>
<dbReference type="InterPro" id="IPR002078">
    <property type="entry name" value="Sigma_54_int"/>
</dbReference>
<dbReference type="Pfam" id="PF00158">
    <property type="entry name" value="Sigma54_activat"/>
    <property type="match status" value="1"/>
</dbReference>
<dbReference type="PROSITE" id="PS51371">
    <property type="entry name" value="CBS"/>
    <property type="match status" value="1"/>
</dbReference>
<evidence type="ECO:0000259" key="7">
    <source>
        <dbReference type="PROSITE" id="PS50112"/>
    </source>
</evidence>
<keyword evidence="1" id="KW-0547">Nucleotide-binding</keyword>
<name>A0A9D1TJQ6_9BACI</name>
<dbReference type="Pfam" id="PF02954">
    <property type="entry name" value="HTH_8"/>
    <property type="match status" value="1"/>
</dbReference>
<evidence type="ECO:0000256" key="5">
    <source>
        <dbReference type="PROSITE-ProRule" id="PRU00703"/>
    </source>
</evidence>
<evidence type="ECO:0000313" key="10">
    <source>
        <dbReference type="Proteomes" id="UP000823937"/>
    </source>
</evidence>